<name>T0YUJ4_9ZZZZ</name>
<evidence type="ECO:0000313" key="2">
    <source>
        <dbReference type="EMBL" id="EQD39286.1"/>
    </source>
</evidence>
<organism evidence="2">
    <name type="scientific">mine drainage metagenome</name>
    <dbReference type="NCBI Taxonomy" id="410659"/>
    <lineage>
        <taxon>unclassified sequences</taxon>
        <taxon>metagenomes</taxon>
        <taxon>ecological metagenomes</taxon>
    </lineage>
</organism>
<dbReference type="AlphaFoldDB" id="T0YUJ4"/>
<accession>T0YUJ4</accession>
<gene>
    <name evidence="2" type="ORF">B1A_16925</name>
</gene>
<dbReference type="EMBL" id="AUZX01012442">
    <property type="protein sequence ID" value="EQD39286.1"/>
    <property type="molecule type" value="Genomic_DNA"/>
</dbReference>
<dbReference type="Gene3D" id="3.40.1620.10">
    <property type="entry name" value="YefM-like domain"/>
    <property type="match status" value="1"/>
</dbReference>
<dbReference type="InterPro" id="IPR036165">
    <property type="entry name" value="YefM-like_sf"/>
</dbReference>
<dbReference type="NCBIfam" id="TIGR01552">
    <property type="entry name" value="phd_fam"/>
    <property type="match status" value="1"/>
</dbReference>
<protein>
    <submittedName>
        <fullName evidence="2">Prevent-host-death protein</fullName>
    </submittedName>
</protein>
<sequence>MELSIAAFRGNMADTMNRAAYGGERIILARDGKPTVALVSIKDLKLLEELENRAT</sequence>
<comment type="caution">
    <text evidence="2">The sequence shown here is derived from an EMBL/GenBank/DDBJ whole genome shotgun (WGS) entry which is preliminary data.</text>
</comment>
<comment type="similarity">
    <text evidence="1">Belongs to the phD/YefM antitoxin family.</text>
</comment>
<dbReference type="SUPFAM" id="SSF143120">
    <property type="entry name" value="YefM-like"/>
    <property type="match status" value="1"/>
</dbReference>
<dbReference type="Pfam" id="PF02604">
    <property type="entry name" value="PhdYeFM_antitox"/>
    <property type="match status" value="1"/>
</dbReference>
<reference evidence="2" key="1">
    <citation type="submission" date="2013-08" db="EMBL/GenBank/DDBJ databases">
        <authorList>
            <person name="Mendez C."/>
            <person name="Richter M."/>
            <person name="Ferrer M."/>
            <person name="Sanchez J."/>
        </authorList>
    </citation>
    <scope>NUCLEOTIDE SEQUENCE</scope>
</reference>
<reference evidence="2" key="2">
    <citation type="journal article" date="2014" name="ISME J.">
        <title>Microbial stratification in low pH oxic and suboxic macroscopic growths along an acid mine drainage.</title>
        <authorList>
            <person name="Mendez-Garcia C."/>
            <person name="Mesa V."/>
            <person name="Sprenger R.R."/>
            <person name="Richter M."/>
            <person name="Diez M.S."/>
            <person name="Solano J."/>
            <person name="Bargiela R."/>
            <person name="Golyshina O.V."/>
            <person name="Manteca A."/>
            <person name="Ramos J.L."/>
            <person name="Gallego J.R."/>
            <person name="Llorente I."/>
            <person name="Martins Dos Santos V.A."/>
            <person name="Jensen O.N."/>
            <person name="Pelaez A.I."/>
            <person name="Sanchez J."/>
            <person name="Ferrer M."/>
        </authorList>
    </citation>
    <scope>NUCLEOTIDE SEQUENCE</scope>
</reference>
<proteinExistence type="inferred from homology"/>
<evidence type="ECO:0000256" key="1">
    <source>
        <dbReference type="ARBA" id="ARBA00009981"/>
    </source>
</evidence>
<dbReference type="InterPro" id="IPR006442">
    <property type="entry name" value="Antitoxin_Phd/YefM"/>
</dbReference>